<evidence type="ECO:0000313" key="1">
    <source>
        <dbReference type="EMBL" id="WGE08333.1"/>
    </source>
</evidence>
<dbReference type="Proteomes" id="UP001217185">
    <property type="component" value="Chromosome"/>
</dbReference>
<evidence type="ECO:0000313" key="2">
    <source>
        <dbReference type="Proteomes" id="UP001217185"/>
    </source>
</evidence>
<sequence length="67" mass="7657">MSEYTECPKCGNDSIKVRVQEAWIADFSVKTGKCIKRNYLEPTVYHYVCKCGWISGDNVNSFEEGVE</sequence>
<name>A0AC61YYZ3_BACIU</name>
<protein>
    <submittedName>
        <fullName evidence="1">Uncharacterized protein</fullName>
    </submittedName>
</protein>
<proteinExistence type="predicted"/>
<dbReference type="EMBL" id="CP121756">
    <property type="protein sequence ID" value="WGE08333.1"/>
    <property type="molecule type" value="Genomic_DNA"/>
</dbReference>
<accession>A0AC61YYZ3</accession>
<reference evidence="1" key="1">
    <citation type="submission" date="2025-02" db="EMBL/GenBank/DDBJ databases">
        <title>Complete genome sequences of 52 Bacillus and Priestia strains isolated from West-African fermentations and 26 reference strains from the DSMZ collection.</title>
        <authorList>
            <person name="Wiedenbein E.S."/>
            <person name="Canoy T.S."/>
            <person name="Hui Y."/>
            <person name="Parkouda C."/>
            <person name="Dawende C."/>
            <person name="Ametefe E."/>
            <person name="Jespersen L."/>
            <person name="Nielsen D.S."/>
        </authorList>
    </citation>
    <scope>NUCLEOTIDE SEQUENCE</scope>
    <source>
        <strain evidence="1">PRO122</strain>
    </source>
</reference>
<gene>
    <name evidence="1" type="ORF">P5658_08165</name>
</gene>
<organism evidence="1 2">
    <name type="scientific">Bacillus subtilis</name>
    <dbReference type="NCBI Taxonomy" id="1423"/>
    <lineage>
        <taxon>Bacteria</taxon>
        <taxon>Bacillati</taxon>
        <taxon>Bacillota</taxon>
        <taxon>Bacilli</taxon>
        <taxon>Bacillales</taxon>
        <taxon>Bacillaceae</taxon>
        <taxon>Bacillus</taxon>
    </lineage>
</organism>